<reference evidence="2 3" key="1">
    <citation type="submission" date="2024-11" db="EMBL/GenBank/DDBJ databases">
        <title>Adaptive evolution of stress response genes in parasites aligns with host niche diversity.</title>
        <authorList>
            <person name="Hahn C."/>
            <person name="Resl P."/>
        </authorList>
    </citation>
    <scope>NUCLEOTIDE SEQUENCE [LARGE SCALE GENOMIC DNA]</scope>
    <source>
        <strain evidence="2">EGGRZ-B1_66</strain>
        <tissue evidence="2">Body</tissue>
    </source>
</reference>
<comment type="caution">
    <text evidence="2">The sequence shown here is derived from an EMBL/GenBank/DDBJ whole genome shotgun (WGS) entry which is preliminary data.</text>
</comment>
<feature type="region of interest" description="Disordered" evidence="1">
    <location>
        <begin position="1"/>
        <end position="73"/>
    </location>
</feature>
<organism evidence="2 3">
    <name type="scientific">Cichlidogyrus casuarinus</name>
    <dbReference type="NCBI Taxonomy" id="1844966"/>
    <lineage>
        <taxon>Eukaryota</taxon>
        <taxon>Metazoa</taxon>
        <taxon>Spiralia</taxon>
        <taxon>Lophotrochozoa</taxon>
        <taxon>Platyhelminthes</taxon>
        <taxon>Monogenea</taxon>
        <taxon>Monopisthocotylea</taxon>
        <taxon>Dactylogyridea</taxon>
        <taxon>Ancyrocephalidae</taxon>
        <taxon>Cichlidogyrus</taxon>
    </lineage>
</organism>
<evidence type="ECO:0000313" key="3">
    <source>
        <dbReference type="Proteomes" id="UP001626550"/>
    </source>
</evidence>
<dbReference type="AlphaFoldDB" id="A0ABD2PKS4"/>
<sequence length="73" mass="8336">MEKERLATNQHALVRRENRNPEPSNGSNTAFDEHNRMVHRSDVTPMTNKAESSEDESETENDEGCPIAIRRAK</sequence>
<dbReference type="Proteomes" id="UP001626550">
    <property type="component" value="Unassembled WGS sequence"/>
</dbReference>
<keyword evidence="3" id="KW-1185">Reference proteome</keyword>
<accession>A0ABD2PKS4</accession>
<protein>
    <submittedName>
        <fullName evidence="2">Uncharacterized protein</fullName>
    </submittedName>
</protein>
<evidence type="ECO:0000256" key="1">
    <source>
        <dbReference type="SAM" id="MobiDB-lite"/>
    </source>
</evidence>
<feature type="compositionally biased region" description="Polar residues" evidence="1">
    <location>
        <begin position="21"/>
        <end position="30"/>
    </location>
</feature>
<feature type="compositionally biased region" description="Basic and acidic residues" evidence="1">
    <location>
        <begin position="31"/>
        <end position="42"/>
    </location>
</feature>
<evidence type="ECO:0000313" key="2">
    <source>
        <dbReference type="EMBL" id="KAL3306986.1"/>
    </source>
</evidence>
<feature type="non-terminal residue" evidence="2">
    <location>
        <position position="73"/>
    </location>
</feature>
<gene>
    <name evidence="2" type="ORF">Ciccas_014515</name>
</gene>
<dbReference type="EMBL" id="JBJKFK010008759">
    <property type="protein sequence ID" value="KAL3306986.1"/>
    <property type="molecule type" value="Genomic_DNA"/>
</dbReference>
<feature type="compositionally biased region" description="Acidic residues" evidence="1">
    <location>
        <begin position="53"/>
        <end position="63"/>
    </location>
</feature>
<proteinExistence type="predicted"/>
<name>A0ABD2PKS4_9PLAT</name>